<dbReference type="EMBL" id="CP001344">
    <property type="protein sequence ID" value="ACL45471.1"/>
    <property type="molecule type" value="Genomic_DNA"/>
</dbReference>
<name>B8HN02_CYAP4</name>
<dbReference type="eggNOG" id="COG3440">
    <property type="taxonomic scope" value="Bacteria"/>
</dbReference>
<reference evidence="4" key="1">
    <citation type="submission" date="2009-01" db="EMBL/GenBank/DDBJ databases">
        <title>Complete sequence of chromosome Cyanothece sp. PCC 7425.</title>
        <authorList>
            <consortium name="US DOE Joint Genome Institute"/>
            <person name="Lucas S."/>
            <person name="Copeland A."/>
            <person name="Lapidus A."/>
            <person name="Glavina del Rio T."/>
            <person name="Dalin E."/>
            <person name="Tice H."/>
            <person name="Bruce D."/>
            <person name="Goodwin L."/>
            <person name="Pitluck S."/>
            <person name="Sims D."/>
            <person name="Meineke L."/>
            <person name="Brettin T."/>
            <person name="Detter J.C."/>
            <person name="Han C."/>
            <person name="Larimer F."/>
            <person name="Land M."/>
            <person name="Hauser L."/>
            <person name="Kyrpides N."/>
            <person name="Ovchinnikova G."/>
            <person name="Liberton M."/>
            <person name="Stoeckel J."/>
            <person name="Banerjee A."/>
            <person name="Singh A."/>
            <person name="Page L."/>
            <person name="Sato H."/>
            <person name="Zhao L."/>
            <person name="Sherman L."/>
            <person name="Pakrasi H."/>
            <person name="Richardson P."/>
        </authorList>
    </citation>
    <scope>NUCLEOTIDE SEQUENCE</scope>
    <source>
        <strain evidence="4">PCC 7425</strain>
    </source>
</reference>
<dbReference type="InterPro" id="IPR011990">
    <property type="entry name" value="TPR-like_helical_dom_sf"/>
</dbReference>
<proteinExistence type="predicted"/>
<dbReference type="HOGENOM" id="CLU_745233_0_0_3"/>
<feature type="domain" description="HNH nuclease" evidence="3">
    <location>
        <begin position="322"/>
        <end position="371"/>
    </location>
</feature>
<dbReference type="Pfam" id="PF13391">
    <property type="entry name" value="HNH_2"/>
    <property type="match status" value="1"/>
</dbReference>
<keyword evidence="1" id="KW-0802">TPR repeat</keyword>
<dbReference type="Pfam" id="PF00515">
    <property type="entry name" value="TPR_1"/>
    <property type="match status" value="1"/>
</dbReference>
<dbReference type="eggNOG" id="COG0457">
    <property type="taxonomic scope" value="Bacteria"/>
</dbReference>
<dbReference type="SMART" id="SM00028">
    <property type="entry name" value="TPR"/>
    <property type="match status" value="1"/>
</dbReference>
<organism evidence="4">
    <name type="scientific">Cyanothece sp. (strain PCC 7425 / ATCC 29141)</name>
    <dbReference type="NCBI Taxonomy" id="395961"/>
    <lineage>
        <taxon>Bacteria</taxon>
        <taxon>Bacillati</taxon>
        <taxon>Cyanobacteriota</taxon>
        <taxon>Cyanophyceae</taxon>
        <taxon>Gomontiellales</taxon>
        <taxon>Cyanothecaceae</taxon>
        <taxon>Cyanothece</taxon>
    </lineage>
</organism>
<dbReference type="STRING" id="395961.Cyan7425_3143"/>
<evidence type="ECO:0000256" key="1">
    <source>
        <dbReference type="PROSITE-ProRule" id="PRU00339"/>
    </source>
</evidence>
<evidence type="ECO:0000259" key="3">
    <source>
        <dbReference type="Pfam" id="PF13391"/>
    </source>
</evidence>
<dbReference type="KEGG" id="cyn:Cyan7425_3143"/>
<evidence type="ECO:0000313" key="4">
    <source>
        <dbReference type="EMBL" id="ACL45471.1"/>
    </source>
</evidence>
<dbReference type="AlphaFoldDB" id="B8HN02"/>
<sequence>MAKQDPAIVDTYFFLCNPDWKYDFGDGVITTTKEVPARIRSILSEGELAYVDWSCANTKRIKVGDRAYLLRSGSSPTGIIAAGRVVPAFEDEQLRNLDPRYSDLSAAYVDHIENAYYVCLEFDSVVDFDVPLEQNVLKWLPQFRNVNFQFQGGGKQFAPDNPDALLTLASEWEKHSLIQQSQGKGRRLVDVFLERGDQARQGKDYDSAIDYYQRALEIDPNYAKAINKLKICQSIVDRKKSKALSLGAIADSKPDPPSQPKSPDEPTLLDELAIIRDELSSQEPLSSPNVNEARKRILVSIARRQGQPKFRQTLLEAYDFKCAITGFDAEAALEAAHIIPYAETENNDPSNGLLLRADLHTLFDLNLLAIHPNTMQVFLHPDLRGTEYQGIHEKPLRMPTQVALRPNPQLLMQRVKQCSWLPVE</sequence>
<accession>B8HN02</accession>
<gene>
    <name evidence="4" type="ordered locus">Cyan7425_3143</name>
</gene>
<dbReference type="OrthoDB" id="451006at2"/>
<dbReference type="InterPro" id="IPR019734">
    <property type="entry name" value="TPR_rpt"/>
</dbReference>
<feature type="region of interest" description="Disordered" evidence="2">
    <location>
        <begin position="247"/>
        <end position="266"/>
    </location>
</feature>
<evidence type="ECO:0000256" key="2">
    <source>
        <dbReference type="SAM" id="MobiDB-lite"/>
    </source>
</evidence>
<dbReference type="PROSITE" id="PS50293">
    <property type="entry name" value="TPR_REGION"/>
    <property type="match status" value="1"/>
</dbReference>
<dbReference type="PROSITE" id="PS50005">
    <property type="entry name" value="TPR"/>
    <property type="match status" value="1"/>
</dbReference>
<dbReference type="InterPro" id="IPR003615">
    <property type="entry name" value="HNH_nuc"/>
</dbReference>
<protein>
    <submittedName>
        <fullName evidence="4">TPR repeat-containing protein</fullName>
    </submittedName>
</protein>
<dbReference type="Gene3D" id="1.25.40.10">
    <property type="entry name" value="Tetratricopeptide repeat domain"/>
    <property type="match status" value="1"/>
</dbReference>
<dbReference type="SUPFAM" id="SSF48452">
    <property type="entry name" value="TPR-like"/>
    <property type="match status" value="1"/>
</dbReference>
<feature type="repeat" description="TPR" evidence="1">
    <location>
        <begin position="189"/>
        <end position="222"/>
    </location>
</feature>